<keyword evidence="1" id="KW-1133">Transmembrane helix</keyword>
<protein>
    <submittedName>
        <fullName evidence="2">Uncharacterized protein</fullName>
    </submittedName>
</protein>
<proteinExistence type="predicted"/>
<accession>A0A7W5FX76</accession>
<keyword evidence="1" id="KW-0472">Membrane</keyword>
<name>A0A7W5FX76_9BURK</name>
<evidence type="ECO:0000313" key="3">
    <source>
        <dbReference type="Proteomes" id="UP000541535"/>
    </source>
</evidence>
<reference evidence="2 3" key="1">
    <citation type="submission" date="2020-08" db="EMBL/GenBank/DDBJ databases">
        <title>Genomic Encyclopedia of Type Strains, Phase III (KMG-III): the genomes of soil and plant-associated and newly described type strains.</title>
        <authorList>
            <person name="Whitman W."/>
        </authorList>
    </citation>
    <scope>NUCLEOTIDE SEQUENCE [LARGE SCALE GENOMIC DNA]</scope>
    <source>
        <strain evidence="2 3">CECT 8897</strain>
    </source>
</reference>
<keyword evidence="1" id="KW-0812">Transmembrane</keyword>
<dbReference type="EMBL" id="JACHXD010000022">
    <property type="protein sequence ID" value="MBB3121973.1"/>
    <property type="molecule type" value="Genomic_DNA"/>
</dbReference>
<evidence type="ECO:0000256" key="1">
    <source>
        <dbReference type="SAM" id="Phobius"/>
    </source>
</evidence>
<gene>
    <name evidence="2" type="ORF">FHS03_005068</name>
</gene>
<comment type="caution">
    <text evidence="2">The sequence shown here is derived from an EMBL/GenBank/DDBJ whole genome shotgun (WGS) entry which is preliminary data.</text>
</comment>
<dbReference type="AlphaFoldDB" id="A0A7W5FX76"/>
<sequence length="32" mass="3593">MTELLYSILIVCACLGLGLYAFLTLMSRLQSR</sequence>
<dbReference type="Proteomes" id="UP000541535">
    <property type="component" value="Unassembled WGS sequence"/>
</dbReference>
<feature type="transmembrane region" description="Helical" evidence="1">
    <location>
        <begin position="6"/>
        <end position="26"/>
    </location>
</feature>
<organism evidence="2 3">
    <name type="scientific">Pseudoduganella violacea</name>
    <dbReference type="NCBI Taxonomy" id="1715466"/>
    <lineage>
        <taxon>Bacteria</taxon>
        <taxon>Pseudomonadati</taxon>
        <taxon>Pseudomonadota</taxon>
        <taxon>Betaproteobacteria</taxon>
        <taxon>Burkholderiales</taxon>
        <taxon>Oxalobacteraceae</taxon>
        <taxon>Telluria group</taxon>
        <taxon>Pseudoduganella</taxon>
    </lineage>
</organism>
<keyword evidence="3" id="KW-1185">Reference proteome</keyword>
<evidence type="ECO:0000313" key="2">
    <source>
        <dbReference type="EMBL" id="MBB3121973.1"/>
    </source>
</evidence>